<gene>
    <name evidence="1" type="ORF">METZ01_LOCUS85903</name>
</gene>
<accession>A0A381UY27</accession>
<proteinExistence type="predicted"/>
<dbReference type="AlphaFoldDB" id="A0A381UY27"/>
<feature type="non-terminal residue" evidence="1">
    <location>
        <position position="1"/>
    </location>
</feature>
<dbReference type="EMBL" id="UINC01007390">
    <property type="protein sequence ID" value="SVA33049.1"/>
    <property type="molecule type" value="Genomic_DNA"/>
</dbReference>
<name>A0A381UY27_9ZZZZ</name>
<organism evidence="1">
    <name type="scientific">marine metagenome</name>
    <dbReference type="NCBI Taxonomy" id="408172"/>
    <lineage>
        <taxon>unclassified sequences</taxon>
        <taxon>metagenomes</taxon>
        <taxon>ecological metagenomes</taxon>
    </lineage>
</organism>
<evidence type="ECO:0000313" key="1">
    <source>
        <dbReference type="EMBL" id="SVA33049.1"/>
    </source>
</evidence>
<reference evidence="1" key="1">
    <citation type="submission" date="2018-05" db="EMBL/GenBank/DDBJ databases">
        <authorList>
            <person name="Lanie J.A."/>
            <person name="Ng W.-L."/>
            <person name="Kazmierczak K.M."/>
            <person name="Andrzejewski T.M."/>
            <person name="Davidsen T.M."/>
            <person name="Wayne K.J."/>
            <person name="Tettelin H."/>
            <person name="Glass J.I."/>
            <person name="Rusch D."/>
            <person name="Podicherti R."/>
            <person name="Tsui H.-C.T."/>
            <person name="Winkler M.E."/>
        </authorList>
    </citation>
    <scope>NUCLEOTIDE SEQUENCE</scope>
</reference>
<protein>
    <submittedName>
        <fullName evidence="1">Uncharacterized protein</fullName>
    </submittedName>
</protein>
<sequence length="21" mass="2444">DILGRISRNSNKLRLKIVYKG</sequence>